<dbReference type="GO" id="GO:0004932">
    <property type="term" value="F:mating-type factor pheromone receptor activity"/>
    <property type="evidence" value="ECO:0007669"/>
    <property type="project" value="InterPro"/>
</dbReference>
<feature type="transmembrane region" description="Helical" evidence="1">
    <location>
        <begin position="149"/>
        <end position="175"/>
    </location>
</feature>
<keyword evidence="1" id="KW-0472">Membrane</keyword>
<dbReference type="OrthoDB" id="5402633at2759"/>
<feature type="transmembrane region" description="Helical" evidence="1">
    <location>
        <begin position="119"/>
        <end position="137"/>
    </location>
</feature>
<evidence type="ECO:0008006" key="4">
    <source>
        <dbReference type="Google" id="ProtNLM"/>
    </source>
</evidence>
<dbReference type="Gene3D" id="1.10.287.920">
    <property type="entry name" value="Pheromone alpha factor receptor"/>
    <property type="match status" value="1"/>
</dbReference>
<dbReference type="GO" id="GO:0000750">
    <property type="term" value="P:pheromone-dependent signal transduction involved in conjugation with cellular fusion"/>
    <property type="evidence" value="ECO:0007669"/>
    <property type="project" value="TreeGrafter"/>
</dbReference>
<evidence type="ECO:0000313" key="3">
    <source>
        <dbReference type="Proteomes" id="UP000799440"/>
    </source>
</evidence>
<feature type="transmembrane region" description="Helical" evidence="1">
    <location>
        <begin position="38"/>
        <end position="56"/>
    </location>
</feature>
<evidence type="ECO:0000313" key="2">
    <source>
        <dbReference type="EMBL" id="KAF2746294.1"/>
    </source>
</evidence>
<dbReference type="EMBL" id="MU006578">
    <property type="protein sequence ID" value="KAF2746294.1"/>
    <property type="molecule type" value="Genomic_DNA"/>
</dbReference>
<feature type="transmembrane region" description="Helical" evidence="1">
    <location>
        <begin position="260"/>
        <end position="283"/>
    </location>
</feature>
<feature type="transmembrane region" description="Helical" evidence="1">
    <location>
        <begin position="195"/>
        <end position="218"/>
    </location>
</feature>
<name>A0A6A6V983_9PLEO</name>
<dbReference type="PANTHER" id="PTHR28009:SF1">
    <property type="entry name" value="PHEROMONE ALPHA FACTOR RECEPTOR"/>
    <property type="match status" value="1"/>
</dbReference>
<evidence type="ECO:0000256" key="1">
    <source>
        <dbReference type="SAM" id="Phobius"/>
    </source>
</evidence>
<dbReference type="InterPro" id="IPR027458">
    <property type="entry name" value="STE2_TM1-TM2_sf"/>
</dbReference>
<organism evidence="2 3">
    <name type="scientific">Sporormia fimetaria CBS 119925</name>
    <dbReference type="NCBI Taxonomy" id="1340428"/>
    <lineage>
        <taxon>Eukaryota</taxon>
        <taxon>Fungi</taxon>
        <taxon>Dikarya</taxon>
        <taxon>Ascomycota</taxon>
        <taxon>Pezizomycotina</taxon>
        <taxon>Dothideomycetes</taxon>
        <taxon>Pleosporomycetidae</taxon>
        <taxon>Pleosporales</taxon>
        <taxon>Sporormiaceae</taxon>
        <taxon>Sporormia</taxon>
    </lineage>
</organism>
<dbReference type="AlphaFoldDB" id="A0A6A6V983"/>
<keyword evidence="1" id="KW-1133">Transmembrane helix</keyword>
<feature type="transmembrane region" description="Helical" evidence="1">
    <location>
        <begin position="230"/>
        <end position="254"/>
    </location>
</feature>
<feature type="non-terminal residue" evidence="2">
    <location>
        <position position="291"/>
    </location>
</feature>
<reference evidence="2" key="1">
    <citation type="journal article" date="2020" name="Stud. Mycol.">
        <title>101 Dothideomycetes genomes: a test case for predicting lifestyles and emergence of pathogens.</title>
        <authorList>
            <person name="Haridas S."/>
            <person name="Albert R."/>
            <person name="Binder M."/>
            <person name="Bloem J."/>
            <person name="Labutti K."/>
            <person name="Salamov A."/>
            <person name="Andreopoulos B."/>
            <person name="Baker S."/>
            <person name="Barry K."/>
            <person name="Bills G."/>
            <person name="Bluhm B."/>
            <person name="Cannon C."/>
            <person name="Castanera R."/>
            <person name="Culley D."/>
            <person name="Daum C."/>
            <person name="Ezra D."/>
            <person name="Gonzalez J."/>
            <person name="Henrissat B."/>
            <person name="Kuo A."/>
            <person name="Liang C."/>
            <person name="Lipzen A."/>
            <person name="Lutzoni F."/>
            <person name="Magnuson J."/>
            <person name="Mondo S."/>
            <person name="Nolan M."/>
            <person name="Ohm R."/>
            <person name="Pangilinan J."/>
            <person name="Park H.-J."/>
            <person name="Ramirez L."/>
            <person name="Alfaro M."/>
            <person name="Sun H."/>
            <person name="Tritt A."/>
            <person name="Yoshinaga Y."/>
            <person name="Zwiers L.-H."/>
            <person name="Turgeon B."/>
            <person name="Goodwin S."/>
            <person name="Spatafora J."/>
            <person name="Crous P."/>
            <person name="Grigoriev I."/>
        </authorList>
    </citation>
    <scope>NUCLEOTIDE SEQUENCE</scope>
    <source>
        <strain evidence="2">CBS 119925</strain>
    </source>
</reference>
<keyword evidence="1" id="KW-0812">Transmembrane</keyword>
<dbReference type="CDD" id="cd14939">
    <property type="entry name" value="7tmD_STE2"/>
    <property type="match status" value="1"/>
</dbReference>
<feature type="transmembrane region" description="Helical" evidence="1">
    <location>
        <begin position="63"/>
        <end position="82"/>
    </location>
</feature>
<dbReference type="Proteomes" id="UP000799440">
    <property type="component" value="Unassembled WGS sequence"/>
</dbReference>
<gene>
    <name evidence="2" type="ORF">M011DRAFT_371512</name>
</gene>
<accession>A0A6A6V983</accession>
<dbReference type="PANTHER" id="PTHR28009">
    <property type="entry name" value="PHEROMONE ALPHA FACTOR RECEPTOR"/>
    <property type="match status" value="1"/>
</dbReference>
<protein>
    <recommendedName>
        <fullName evidence="4">Mating-type alpha-pheromone receptor PreB</fullName>
    </recommendedName>
</protein>
<keyword evidence="3" id="KW-1185">Reference proteome</keyword>
<dbReference type="GO" id="GO:0038038">
    <property type="term" value="C:G protein-coupled receptor homodimeric complex"/>
    <property type="evidence" value="ECO:0007669"/>
    <property type="project" value="TreeGrafter"/>
</dbReference>
<feature type="non-terminal residue" evidence="2">
    <location>
        <position position="1"/>
    </location>
</feature>
<dbReference type="InterPro" id="IPR000366">
    <property type="entry name" value="GPCR_STE2"/>
</dbReference>
<sequence length="291" mass="32461">DPFLQPVNLTAADGMVIPITMGDIDYLRQYGARLSINWGSQLGASIMILLMLLLLTRPDKRRSPIFIINALCLLCNCIRSFLQVRYLTGNYWNFYSLVAADTSRDTDADRANTVTANTFTLIVVMLIFASLSIQVWVVTKTTSTLQRTIIMGVTTVFALAAVAFRFAVTVISNMLVMQRAEYGMRYTEWLFDQMLVMQAVATWMYCTVFTAKLGYALVQRRKLGLSQFGPMQIVFIMAVQTMIFPALFTVLQFYKSVPELGSVSITILCIFPPLSAIWAGVVANDAQLGAS</sequence>
<dbReference type="Pfam" id="PF02116">
    <property type="entry name" value="STE2"/>
    <property type="match status" value="1"/>
</dbReference>
<dbReference type="PRINTS" id="PR00250">
    <property type="entry name" value="GPCRSTE2"/>
</dbReference>
<proteinExistence type="predicted"/>